<dbReference type="PROSITE" id="PS00211">
    <property type="entry name" value="ABC_TRANSPORTER_1"/>
    <property type="match status" value="1"/>
</dbReference>
<dbReference type="GO" id="GO:0005524">
    <property type="term" value="F:ATP binding"/>
    <property type="evidence" value="ECO:0007669"/>
    <property type="project" value="UniProtKB-KW"/>
</dbReference>
<dbReference type="PROSITE" id="PS50893">
    <property type="entry name" value="ABC_TRANSPORTER_2"/>
    <property type="match status" value="1"/>
</dbReference>
<gene>
    <name evidence="5" type="primary">pstB</name>
    <name evidence="5" type="ORF">A3K49_01190</name>
</gene>
<dbReference type="GO" id="GO:0035435">
    <property type="term" value="P:phosphate ion transmembrane transport"/>
    <property type="evidence" value="ECO:0007669"/>
    <property type="project" value="InterPro"/>
</dbReference>
<dbReference type="InterPro" id="IPR027417">
    <property type="entry name" value="P-loop_NTPase"/>
</dbReference>
<dbReference type="InterPro" id="IPR017871">
    <property type="entry name" value="ABC_transporter-like_CS"/>
</dbReference>
<dbReference type="GO" id="GO:0016020">
    <property type="term" value="C:membrane"/>
    <property type="evidence" value="ECO:0007669"/>
    <property type="project" value="InterPro"/>
</dbReference>
<dbReference type="SUPFAM" id="SSF52540">
    <property type="entry name" value="P-loop containing nucleoside triphosphate hydrolases"/>
    <property type="match status" value="1"/>
</dbReference>
<evidence type="ECO:0000256" key="2">
    <source>
        <dbReference type="ARBA" id="ARBA00022741"/>
    </source>
</evidence>
<proteinExistence type="predicted"/>
<sequence length="250" mass="27911">MVNNKIEIGGLNVFYDGVHALKDLDLKVREKEILGVIGPANSGKTSFLRCVNRLNDLHDNFKMAGKIMLDGKSIHEIDIHLLRKRIGIVFALPLPLPLSVFDNIAYGPRTHGVKERTKLLEIAESSLRAAALWDEVKDRLETSAFKLSGGQQQRLCIARTLAVGPDVILYDEPCSALDPISTLKIEEAMRSLKENYTQVLVTNNVKQAARVADRTAFFLMGEMIEIDETSRLFTAPADKRTEDYITGRFG</sequence>
<dbReference type="GO" id="GO:0016887">
    <property type="term" value="F:ATP hydrolysis activity"/>
    <property type="evidence" value="ECO:0007669"/>
    <property type="project" value="InterPro"/>
</dbReference>
<dbReference type="PANTHER" id="PTHR43423:SF1">
    <property type="entry name" value="ABC TRANSPORTER I FAMILY MEMBER 17"/>
    <property type="match status" value="1"/>
</dbReference>
<name>A0A1F4T6C1_UNCSA</name>
<dbReference type="InterPro" id="IPR003593">
    <property type="entry name" value="AAA+_ATPase"/>
</dbReference>
<dbReference type="GO" id="GO:0005315">
    <property type="term" value="F:phosphate transmembrane transporter activity"/>
    <property type="evidence" value="ECO:0007669"/>
    <property type="project" value="InterPro"/>
</dbReference>
<dbReference type="InterPro" id="IPR005670">
    <property type="entry name" value="PstB-like"/>
</dbReference>
<keyword evidence="2" id="KW-0547">Nucleotide-binding</keyword>
<dbReference type="Pfam" id="PF00005">
    <property type="entry name" value="ABC_tran"/>
    <property type="match status" value="1"/>
</dbReference>
<dbReference type="CDD" id="cd03260">
    <property type="entry name" value="ABC_PstB_phosphate_transporter"/>
    <property type="match status" value="1"/>
</dbReference>
<accession>A0A1F4T6C1</accession>
<dbReference type="AlphaFoldDB" id="A0A1F4T6C1"/>
<dbReference type="Gene3D" id="3.40.50.300">
    <property type="entry name" value="P-loop containing nucleotide triphosphate hydrolases"/>
    <property type="match status" value="1"/>
</dbReference>
<keyword evidence="1" id="KW-0813">Transport</keyword>
<organism evidence="5 6">
    <name type="scientific">candidate division WOR-1 bacterium RIFOXYC12_FULL_54_18</name>
    <dbReference type="NCBI Taxonomy" id="1802584"/>
    <lineage>
        <taxon>Bacteria</taxon>
        <taxon>Bacillati</taxon>
        <taxon>Saganbacteria</taxon>
    </lineage>
</organism>
<reference evidence="5 6" key="1">
    <citation type="journal article" date="2016" name="Nat. Commun.">
        <title>Thousands of microbial genomes shed light on interconnected biogeochemical processes in an aquifer system.</title>
        <authorList>
            <person name="Anantharaman K."/>
            <person name="Brown C.T."/>
            <person name="Hug L.A."/>
            <person name="Sharon I."/>
            <person name="Castelle C.J."/>
            <person name="Probst A.J."/>
            <person name="Thomas B.C."/>
            <person name="Singh A."/>
            <person name="Wilkins M.J."/>
            <person name="Karaoz U."/>
            <person name="Brodie E.L."/>
            <person name="Williams K.H."/>
            <person name="Hubbard S.S."/>
            <person name="Banfield J.F."/>
        </authorList>
    </citation>
    <scope>NUCLEOTIDE SEQUENCE [LARGE SCALE GENOMIC DNA]</scope>
</reference>
<evidence type="ECO:0000313" key="6">
    <source>
        <dbReference type="Proteomes" id="UP000178602"/>
    </source>
</evidence>
<dbReference type="SMART" id="SM00382">
    <property type="entry name" value="AAA"/>
    <property type="match status" value="1"/>
</dbReference>
<evidence type="ECO:0000256" key="1">
    <source>
        <dbReference type="ARBA" id="ARBA00022448"/>
    </source>
</evidence>
<comment type="caution">
    <text evidence="5">The sequence shown here is derived from an EMBL/GenBank/DDBJ whole genome shotgun (WGS) entry which is preliminary data.</text>
</comment>
<protein>
    <submittedName>
        <fullName evidence="5">Phosphate ABC transporter ATP-binding protein</fullName>
    </submittedName>
</protein>
<evidence type="ECO:0000256" key="3">
    <source>
        <dbReference type="ARBA" id="ARBA00022840"/>
    </source>
</evidence>
<dbReference type="Proteomes" id="UP000178602">
    <property type="component" value="Unassembled WGS sequence"/>
</dbReference>
<evidence type="ECO:0000259" key="4">
    <source>
        <dbReference type="PROSITE" id="PS50893"/>
    </source>
</evidence>
<evidence type="ECO:0000313" key="5">
    <source>
        <dbReference type="EMBL" id="OGC27623.1"/>
    </source>
</evidence>
<dbReference type="PANTHER" id="PTHR43423">
    <property type="entry name" value="ABC TRANSPORTER I FAMILY MEMBER 17"/>
    <property type="match status" value="1"/>
</dbReference>
<dbReference type="EMBL" id="MEUG01000001">
    <property type="protein sequence ID" value="OGC27623.1"/>
    <property type="molecule type" value="Genomic_DNA"/>
</dbReference>
<feature type="domain" description="ABC transporter" evidence="4">
    <location>
        <begin position="6"/>
        <end position="245"/>
    </location>
</feature>
<dbReference type="InterPro" id="IPR003439">
    <property type="entry name" value="ABC_transporter-like_ATP-bd"/>
</dbReference>
<keyword evidence="3 5" id="KW-0067">ATP-binding</keyword>